<dbReference type="Pfam" id="PF04794">
    <property type="entry name" value="YdjC"/>
    <property type="match status" value="1"/>
</dbReference>
<keyword evidence="5" id="KW-0119">Carbohydrate metabolism</keyword>
<evidence type="ECO:0000256" key="3">
    <source>
        <dbReference type="ARBA" id="ARBA00022801"/>
    </source>
</evidence>
<keyword evidence="2" id="KW-0479">Metal-binding</keyword>
<reference evidence="6 7" key="1">
    <citation type="submission" date="2018-12" db="EMBL/GenBank/DDBJ databases">
        <authorList>
            <person name="Feng G."/>
            <person name="Zhu H."/>
        </authorList>
    </citation>
    <scope>NUCLEOTIDE SEQUENCE [LARGE SCALE GENOMIC DNA]</scope>
    <source>
        <strain evidence="6 7">LMG 26000</strain>
    </source>
</reference>
<dbReference type="GO" id="GO:0016787">
    <property type="term" value="F:hydrolase activity"/>
    <property type="evidence" value="ECO:0007669"/>
    <property type="project" value="UniProtKB-KW"/>
</dbReference>
<keyword evidence="3" id="KW-0378">Hydrolase</keyword>
<dbReference type="InterPro" id="IPR011330">
    <property type="entry name" value="Glyco_hydro/deAcase_b/a-brl"/>
</dbReference>
<dbReference type="GO" id="GO:0019213">
    <property type="term" value="F:deacetylase activity"/>
    <property type="evidence" value="ECO:0007669"/>
    <property type="project" value="TreeGrafter"/>
</dbReference>
<evidence type="ECO:0000256" key="2">
    <source>
        <dbReference type="ARBA" id="ARBA00022723"/>
    </source>
</evidence>
<accession>A0A428K348</accession>
<evidence type="ECO:0000256" key="5">
    <source>
        <dbReference type="ARBA" id="ARBA00023277"/>
    </source>
</evidence>
<dbReference type="GO" id="GO:0046872">
    <property type="term" value="F:metal ion binding"/>
    <property type="evidence" value="ECO:0007669"/>
    <property type="project" value="UniProtKB-KW"/>
</dbReference>
<dbReference type="Gene3D" id="3.20.20.370">
    <property type="entry name" value="Glycoside hydrolase/deacetylase"/>
    <property type="match status" value="1"/>
</dbReference>
<comment type="cofactor">
    <cofactor evidence="1">
        <name>Mg(2+)</name>
        <dbReference type="ChEBI" id="CHEBI:18420"/>
    </cofactor>
</comment>
<evidence type="ECO:0000313" key="7">
    <source>
        <dbReference type="Proteomes" id="UP000270291"/>
    </source>
</evidence>
<dbReference type="PANTHER" id="PTHR31609">
    <property type="entry name" value="YDJC DEACETYLASE FAMILY MEMBER"/>
    <property type="match status" value="1"/>
</dbReference>
<dbReference type="SUPFAM" id="SSF88713">
    <property type="entry name" value="Glycoside hydrolase/deacetylase"/>
    <property type="match status" value="1"/>
</dbReference>
<dbReference type="Proteomes" id="UP000270291">
    <property type="component" value="Unassembled WGS sequence"/>
</dbReference>
<organism evidence="6 7">
    <name type="scientific">Hymenobacter perfusus</name>
    <dbReference type="NCBI Taxonomy" id="1236770"/>
    <lineage>
        <taxon>Bacteria</taxon>
        <taxon>Pseudomonadati</taxon>
        <taxon>Bacteroidota</taxon>
        <taxon>Cytophagia</taxon>
        <taxon>Cytophagales</taxon>
        <taxon>Hymenobacteraceae</taxon>
        <taxon>Hymenobacter</taxon>
    </lineage>
</organism>
<evidence type="ECO:0000313" key="6">
    <source>
        <dbReference type="EMBL" id="RSK40813.1"/>
    </source>
</evidence>
<sequence length="293" mass="32336">MGPAVAFRMRKVIINADDFGLCAPVNRAIVESYRAGNLTSTTMMVAMPGTQEGAQLAAENPGLAIGLHFCLTEGRPLTKAASLVDANGNFLERGALMKKLLLGRVQQAEVAAEFEAQYNALVKLGIRPTHTDSHQHTHMNPTVFGAMLPLLKKHRLPVRLAIPLKPDLKLLLTRPPKFLKQSVLYNASQRFRRQISTRTDDLLVSVHDLSTPPAGYTADTLRALVHEAPAAAEVVELMVHPYIPGPELDQLYPTDLDQRRPFFEKCYAEHRILTGKPLFADDPTVTLTTYGQL</sequence>
<keyword evidence="7" id="KW-1185">Reference proteome</keyword>
<keyword evidence="4" id="KW-0460">Magnesium</keyword>
<protein>
    <submittedName>
        <fullName evidence="6">ChbG/HpnK family deacetylase</fullName>
    </submittedName>
</protein>
<proteinExistence type="predicted"/>
<dbReference type="AlphaFoldDB" id="A0A428K348"/>
<dbReference type="GO" id="GO:0005975">
    <property type="term" value="P:carbohydrate metabolic process"/>
    <property type="evidence" value="ECO:0007669"/>
    <property type="project" value="InterPro"/>
</dbReference>
<evidence type="ECO:0000256" key="1">
    <source>
        <dbReference type="ARBA" id="ARBA00001946"/>
    </source>
</evidence>
<evidence type="ECO:0000256" key="4">
    <source>
        <dbReference type="ARBA" id="ARBA00022842"/>
    </source>
</evidence>
<name>A0A428K348_9BACT</name>
<gene>
    <name evidence="6" type="ORF">EI293_17840</name>
</gene>
<dbReference type="EMBL" id="RWIU01000007">
    <property type="protein sequence ID" value="RSK40813.1"/>
    <property type="molecule type" value="Genomic_DNA"/>
</dbReference>
<dbReference type="PANTHER" id="PTHR31609:SF1">
    <property type="entry name" value="CARBOHYDRATE DEACETYLASE"/>
    <property type="match status" value="1"/>
</dbReference>
<comment type="caution">
    <text evidence="6">The sequence shown here is derived from an EMBL/GenBank/DDBJ whole genome shotgun (WGS) entry which is preliminary data.</text>
</comment>
<dbReference type="InterPro" id="IPR006879">
    <property type="entry name" value="YdjC-like"/>
</dbReference>
<dbReference type="OrthoDB" id="9774177at2"/>